<keyword evidence="2" id="KW-1185">Reference proteome</keyword>
<feature type="region of interest" description="Disordered" evidence="1">
    <location>
        <begin position="223"/>
        <end position="276"/>
    </location>
</feature>
<feature type="compositionally biased region" description="Polar residues" evidence="1">
    <location>
        <begin position="244"/>
        <end position="255"/>
    </location>
</feature>
<name>A0A0N5B4Q4_STREA</name>
<dbReference type="AlphaFoldDB" id="A0A0N5B4Q4"/>
<evidence type="ECO:0000256" key="1">
    <source>
        <dbReference type="SAM" id="MobiDB-lite"/>
    </source>
</evidence>
<evidence type="ECO:0000313" key="2">
    <source>
        <dbReference type="Proteomes" id="UP000046392"/>
    </source>
</evidence>
<accession>A0A0N5B4Q4</accession>
<dbReference type="WBParaSite" id="SPAL_0000105500.1">
    <property type="protein sequence ID" value="SPAL_0000105500.1"/>
    <property type="gene ID" value="SPAL_0000105500"/>
</dbReference>
<feature type="compositionally biased region" description="Acidic residues" evidence="1">
    <location>
        <begin position="225"/>
        <end position="238"/>
    </location>
</feature>
<evidence type="ECO:0000313" key="3">
    <source>
        <dbReference type="WBParaSite" id="SPAL_0000105500.1"/>
    </source>
</evidence>
<reference evidence="3" key="1">
    <citation type="submission" date="2017-02" db="UniProtKB">
        <authorList>
            <consortium name="WormBaseParasite"/>
        </authorList>
    </citation>
    <scope>IDENTIFICATION</scope>
</reference>
<sequence length="276" mass="30853">MQRAYRQVIDKKEYLLTKHRNLQGGTSIYLSRCFTLPLLCMSYVETTKGRRQDISESYIRVFNDIVGFTIANLTPGHIKNTIDRRVKAYYDSHKTIELVEDVYQILTSGEDEPAIVFEEDLESGERRIVRGRGRGRSRGGYSTRGQVTRHFVTEQIEYPEIGGGEVIHEEPVAECTIPRTSNLETLAAAARLMKSTPQKKTSLLPAQAQGTPVILPEESVINADIGDDDGITPEDTDEQDKNNTDVTDASRQTTDGSHEALPETSLSLDASNDMEE</sequence>
<organism evidence="2 3">
    <name type="scientific">Strongyloides papillosus</name>
    <name type="common">Intestinal threadworm</name>
    <dbReference type="NCBI Taxonomy" id="174720"/>
    <lineage>
        <taxon>Eukaryota</taxon>
        <taxon>Metazoa</taxon>
        <taxon>Ecdysozoa</taxon>
        <taxon>Nematoda</taxon>
        <taxon>Chromadorea</taxon>
        <taxon>Rhabditida</taxon>
        <taxon>Tylenchina</taxon>
        <taxon>Panagrolaimomorpha</taxon>
        <taxon>Strongyloidoidea</taxon>
        <taxon>Strongyloididae</taxon>
        <taxon>Strongyloides</taxon>
    </lineage>
</organism>
<proteinExistence type="predicted"/>
<dbReference type="Proteomes" id="UP000046392">
    <property type="component" value="Unplaced"/>
</dbReference>
<protein>
    <submittedName>
        <fullName evidence="3">Integrase core domain containing protein</fullName>
    </submittedName>
</protein>